<protein>
    <submittedName>
        <fullName evidence="2">Uncharacterized protein</fullName>
    </submittedName>
</protein>
<proteinExistence type="predicted"/>
<gene>
    <name evidence="2" type="ORF">HZH66_013711</name>
</gene>
<comment type="caution">
    <text evidence="2">The sequence shown here is derived from an EMBL/GenBank/DDBJ whole genome shotgun (WGS) entry which is preliminary data.</text>
</comment>
<evidence type="ECO:0000313" key="2">
    <source>
        <dbReference type="EMBL" id="KAF7381317.1"/>
    </source>
</evidence>
<reference evidence="2" key="1">
    <citation type="journal article" date="2020" name="G3 (Bethesda)">
        <title>High-Quality Assemblies for Three Invasive Social Wasps from the &lt;i&gt;Vespula&lt;/i&gt; Genus.</title>
        <authorList>
            <person name="Harrop T.W.R."/>
            <person name="Guhlin J."/>
            <person name="McLaughlin G.M."/>
            <person name="Permina E."/>
            <person name="Stockwell P."/>
            <person name="Gilligan J."/>
            <person name="Le Lec M.F."/>
            <person name="Gruber M.A.M."/>
            <person name="Quinn O."/>
            <person name="Lovegrove M."/>
            <person name="Duncan E.J."/>
            <person name="Remnant E.J."/>
            <person name="Van Eeckhoven J."/>
            <person name="Graham B."/>
            <person name="Knapp R.A."/>
            <person name="Langford K.W."/>
            <person name="Kronenberg Z."/>
            <person name="Press M.O."/>
            <person name="Eacker S.M."/>
            <person name="Wilson-Rankin E.E."/>
            <person name="Purcell J."/>
            <person name="Lester P.J."/>
            <person name="Dearden P.K."/>
        </authorList>
    </citation>
    <scope>NUCLEOTIDE SEQUENCE</scope>
    <source>
        <strain evidence="2">Marl-1</strain>
    </source>
</reference>
<name>A0A834MQ96_VESVU</name>
<keyword evidence="3" id="KW-1185">Reference proteome</keyword>
<dbReference type="Proteomes" id="UP000614350">
    <property type="component" value="Unassembled WGS sequence"/>
</dbReference>
<evidence type="ECO:0000313" key="3">
    <source>
        <dbReference type="Proteomes" id="UP000614350"/>
    </source>
</evidence>
<feature type="region of interest" description="Disordered" evidence="1">
    <location>
        <begin position="41"/>
        <end position="97"/>
    </location>
</feature>
<organism evidence="2 3">
    <name type="scientific">Vespula vulgaris</name>
    <name type="common">Yellow jacket</name>
    <name type="synonym">Wasp</name>
    <dbReference type="NCBI Taxonomy" id="7454"/>
    <lineage>
        <taxon>Eukaryota</taxon>
        <taxon>Metazoa</taxon>
        <taxon>Ecdysozoa</taxon>
        <taxon>Arthropoda</taxon>
        <taxon>Hexapoda</taxon>
        <taxon>Insecta</taxon>
        <taxon>Pterygota</taxon>
        <taxon>Neoptera</taxon>
        <taxon>Endopterygota</taxon>
        <taxon>Hymenoptera</taxon>
        <taxon>Apocrita</taxon>
        <taxon>Aculeata</taxon>
        <taxon>Vespoidea</taxon>
        <taxon>Vespidae</taxon>
        <taxon>Vespinae</taxon>
        <taxon>Vespula</taxon>
    </lineage>
</organism>
<feature type="compositionally biased region" description="Acidic residues" evidence="1">
    <location>
        <begin position="56"/>
        <end position="91"/>
    </location>
</feature>
<dbReference type="AlphaFoldDB" id="A0A834MQ96"/>
<sequence length="97" mass="11266">MWRSHCTDDSIGQHDAQLSFLAAVESAVLSYFVVNYRGNRSENAANGEDASHEEPSEQSEEEKEKEDENDEEKQEEKQEEVEEEVEMEVEEVERRKS</sequence>
<dbReference type="EMBL" id="JACSEA010000020">
    <property type="protein sequence ID" value="KAF7381317.1"/>
    <property type="molecule type" value="Genomic_DNA"/>
</dbReference>
<evidence type="ECO:0000256" key="1">
    <source>
        <dbReference type="SAM" id="MobiDB-lite"/>
    </source>
</evidence>
<accession>A0A834MQ96</accession>